<comment type="caution">
    <text evidence="2">The sequence shown here is derived from an EMBL/GenBank/DDBJ whole genome shotgun (WGS) entry which is preliminary data.</text>
</comment>
<evidence type="ECO:0000256" key="1">
    <source>
        <dbReference type="SAM" id="MobiDB-lite"/>
    </source>
</evidence>
<evidence type="ECO:0000313" key="3">
    <source>
        <dbReference type="Proteomes" id="UP001054252"/>
    </source>
</evidence>
<feature type="region of interest" description="Disordered" evidence="1">
    <location>
        <begin position="145"/>
        <end position="166"/>
    </location>
</feature>
<dbReference type="AlphaFoldDB" id="A0AAV5JNH4"/>
<accession>A0AAV5JNH4</accession>
<dbReference type="EMBL" id="BPVZ01000045">
    <property type="protein sequence ID" value="GKV16239.1"/>
    <property type="molecule type" value="Genomic_DNA"/>
</dbReference>
<sequence length="186" mass="20753">MPSMCFHEAIVLYLANKLGKPIKVNSITLLDTSEKFARVCVEVDLTQQLPSTLDLDLEELPQTKLVAIDGGHGAKFLHQNRFAIIEELMDEETDLIVANKEKAAVEGENMANSKDITIEMDITLPQIAETQKEANKQVILPFIPPQPKSKSLKKKTKSLGPIPRETRTAAQKLYDLSLVLKKQMDS</sequence>
<evidence type="ECO:0000313" key="2">
    <source>
        <dbReference type="EMBL" id="GKV16239.1"/>
    </source>
</evidence>
<keyword evidence="3" id="KW-1185">Reference proteome</keyword>
<reference evidence="2 3" key="1">
    <citation type="journal article" date="2021" name="Commun. Biol.">
        <title>The genome of Shorea leprosula (Dipterocarpaceae) highlights the ecological relevance of drought in aseasonal tropical rainforests.</title>
        <authorList>
            <person name="Ng K.K.S."/>
            <person name="Kobayashi M.J."/>
            <person name="Fawcett J.A."/>
            <person name="Hatakeyama M."/>
            <person name="Paape T."/>
            <person name="Ng C.H."/>
            <person name="Ang C.C."/>
            <person name="Tnah L.H."/>
            <person name="Lee C.T."/>
            <person name="Nishiyama T."/>
            <person name="Sese J."/>
            <person name="O'Brien M.J."/>
            <person name="Copetti D."/>
            <person name="Mohd Noor M.I."/>
            <person name="Ong R.C."/>
            <person name="Putra M."/>
            <person name="Sireger I.Z."/>
            <person name="Indrioko S."/>
            <person name="Kosugi Y."/>
            <person name="Izuno A."/>
            <person name="Isagi Y."/>
            <person name="Lee S.L."/>
            <person name="Shimizu K.K."/>
        </authorList>
    </citation>
    <scope>NUCLEOTIDE SEQUENCE [LARGE SCALE GENOMIC DNA]</scope>
    <source>
        <strain evidence="2">214</strain>
    </source>
</reference>
<dbReference type="Proteomes" id="UP001054252">
    <property type="component" value="Unassembled WGS sequence"/>
</dbReference>
<protein>
    <submittedName>
        <fullName evidence="2">Uncharacterized protein</fullName>
    </submittedName>
</protein>
<proteinExistence type="predicted"/>
<gene>
    <name evidence="2" type="ORF">SLEP1_g26910</name>
</gene>
<organism evidence="2 3">
    <name type="scientific">Rubroshorea leprosula</name>
    <dbReference type="NCBI Taxonomy" id="152421"/>
    <lineage>
        <taxon>Eukaryota</taxon>
        <taxon>Viridiplantae</taxon>
        <taxon>Streptophyta</taxon>
        <taxon>Embryophyta</taxon>
        <taxon>Tracheophyta</taxon>
        <taxon>Spermatophyta</taxon>
        <taxon>Magnoliopsida</taxon>
        <taxon>eudicotyledons</taxon>
        <taxon>Gunneridae</taxon>
        <taxon>Pentapetalae</taxon>
        <taxon>rosids</taxon>
        <taxon>malvids</taxon>
        <taxon>Malvales</taxon>
        <taxon>Dipterocarpaceae</taxon>
        <taxon>Rubroshorea</taxon>
    </lineage>
</organism>
<name>A0AAV5JNH4_9ROSI</name>